<name>A0AA41R2D8_9BACT</name>
<keyword evidence="1" id="KW-1133">Transmembrane helix</keyword>
<evidence type="ECO:0000256" key="1">
    <source>
        <dbReference type="SAM" id="Phobius"/>
    </source>
</evidence>
<gene>
    <name evidence="2" type="ORF">MRX98_03565</name>
</gene>
<proteinExistence type="predicted"/>
<keyword evidence="3" id="KW-1185">Reference proteome</keyword>
<dbReference type="AlphaFoldDB" id="A0AA41R2D8"/>
<comment type="caution">
    <text evidence="2">The sequence shown here is derived from an EMBL/GenBank/DDBJ whole genome shotgun (WGS) entry which is preliminary data.</text>
</comment>
<organism evidence="2 3">
    <name type="scientific">Desulfatitalea alkaliphila</name>
    <dbReference type="NCBI Taxonomy" id="2929485"/>
    <lineage>
        <taxon>Bacteria</taxon>
        <taxon>Pseudomonadati</taxon>
        <taxon>Thermodesulfobacteriota</taxon>
        <taxon>Desulfobacteria</taxon>
        <taxon>Desulfobacterales</taxon>
        <taxon>Desulfosarcinaceae</taxon>
        <taxon>Desulfatitalea</taxon>
    </lineage>
</organism>
<protein>
    <submittedName>
        <fullName evidence="2">Uncharacterized protein</fullName>
    </submittedName>
</protein>
<reference evidence="2" key="1">
    <citation type="submission" date="2022-04" db="EMBL/GenBank/DDBJ databases">
        <title>Desulfatitalea alkaliphila sp. nov., a novel anaerobic sulfate-reducing bacterium isolated from terrestrial mud volcano, Taman Peninsula, Russia.</title>
        <authorList>
            <person name="Khomyakova M.A."/>
            <person name="Merkel A.Y."/>
            <person name="Slobodkin A.I."/>
        </authorList>
    </citation>
    <scope>NUCLEOTIDE SEQUENCE</scope>
    <source>
        <strain evidence="2">M08but</strain>
    </source>
</reference>
<evidence type="ECO:0000313" key="2">
    <source>
        <dbReference type="EMBL" id="MCJ8499640.1"/>
    </source>
</evidence>
<dbReference type="RefSeq" id="WP_246903038.1">
    <property type="nucleotide sequence ID" value="NZ_JALJRB010000002.1"/>
</dbReference>
<dbReference type="Proteomes" id="UP001165427">
    <property type="component" value="Unassembled WGS sequence"/>
</dbReference>
<keyword evidence="1" id="KW-0812">Transmembrane</keyword>
<evidence type="ECO:0000313" key="3">
    <source>
        <dbReference type="Proteomes" id="UP001165427"/>
    </source>
</evidence>
<feature type="transmembrane region" description="Helical" evidence="1">
    <location>
        <begin position="17"/>
        <end position="38"/>
    </location>
</feature>
<dbReference type="EMBL" id="JALJRB010000002">
    <property type="protein sequence ID" value="MCJ8499640.1"/>
    <property type="molecule type" value="Genomic_DNA"/>
</dbReference>
<accession>A0AA41R2D8</accession>
<keyword evidence="1" id="KW-0472">Membrane</keyword>
<sequence>MNDNPTEPAKKEPSFRFLTPIIATLIASLVATYATYTYNQRQMQLARIEALDKYRIYINSENRAEREYGYFVFEELGYRTLVDKIAEVRDDPAALKILISRADRDTGSAENVRTVEVADRIMRQANPSDQLPLPFPSPPPVPMPEAGKHEDGWVYLGHFVSEKSGWKTRYLNFPVNEPPANLVGKTFEVRRETGALNVRAAMPSIFGQFAAVQEVLAEGSRVEILDQQEWQSSGYMWAKVRFDN</sequence>